<dbReference type="EMBL" id="LBZV01000005">
    <property type="protein sequence ID" value="KKR77981.1"/>
    <property type="molecule type" value="Genomic_DNA"/>
</dbReference>
<dbReference type="PANTHER" id="PTHR11252:SF0">
    <property type="entry name" value="POLYRIBONUCLEOTIDE NUCLEOTIDYLTRANSFERASE 1, MITOCHONDRIAL"/>
    <property type="match status" value="1"/>
</dbReference>
<dbReference type="PATRIC" id="fig|1618408.3.peg.333"/>
<dbReference type="SUPFAM" id="SSF55666">
    <property type="entry name" value="Ribonuclease PH domain 2-like"/>
    <property type="match status" value="1"/>
</dbReference>
<evidence type="ECO:0000313" key="7">
    <source>
        <dbReference type="EMBL" id="KKR77981.1"/>
    </source>
</evidence>
<dbReference type="GO" id="GO:0005829">
    <property type="term" value="C:cytosol"/>
    <property type="evidence" value="ECO:0007669"/>
    <property type="project" value="TreeGrafter"/>
</dbReference>
<name>A0A0G0TT07_9BACT</name>
<reference evidence="7 8" key="1">
    <citation type="journal article" date="2015" name="Nature">
        <title>rRNA introns, odd ribosomes, and small enigmatic genomes across a large radiation of phyla.</title>
        <authorList>
            <person name="Brown C.T."/>
            <person name="Hug L.A."/>
            <person name="Thomas B.C."/>
            <person name="Sharon I."/>
            <person name="Castelle C.J."/>
            <person name="Singh A."/>
            <person name="Wilkins M.J."/>
            <person name="Williams K.H."/>
            <person name="Banfield J.F."/>
        </authorList>
    </citation>
    <scope>NUCLEOTIDE SEQUENCE [LARGE SCALE GENOMIC DNA]</scope>
</reference>
<dbReference type="GO" id="GO:0000175">
    <property type="term" value="F:3'-5'-RNA exonuclease activity"/>
    <property type="evidence" value="ECO:0007669"/>
    <property type="project" value="TreeGrafter"/>
</dbReference>
<dbReference type="Pfam" id="PF03725">
    <property type="entry name" value="RNase_PH_C"/>
    <property type="match status" value="1"/>
</dbReference>
<evidence type="ECO:0000256" key="1">
    <source>
        <dbReference type="ARBA" id="ARBA00012416"/>
    </source>
</evidence>
<keyword evidence="4" id="KW-0694">RNA-binding</keyword>
<evidence type="ECO:0000256" key="2">
    <source>
        <dbReference type="ARBA" id="ARBA00022679"/>
    </source>
</evidence>
<dbReference type="GO" id="GO:0003723">
    <property type="term" value="F:RNA binding"/>
    <property type="evidence" value="ECO:0007669"/>
    <property type="project" value="UniProtKB-KW"/>
</dbReference>
<keyword evidence="2 7" id="KW-0808">Transferase</keyword>
<dbReference type="Proteomes" id="UP000034292">
    <property type="component" value="Unassembled WGS sequence"/>
</dbReference>
<accession>A0A0G0TT07</accession>
<dbReference type="InterPro" id="IPR020568">
    <property type="entry name" value="Ribosomal_Su5_D2-typ_SF"/>
</dbReference>
<dbReference type="InterPro" id="IPR015847">
    <property type="entry name" value="ExoRNase_PH_dom2"/>
</dbReference>
<dbReference type="AlphaFoldDB" id="A0A0G0TT07"/>
<dbReference type="SUPFAM" id="SSF54211">
    <property type="entry name" value="Ribosomal protein S5 domain 2-like"/>
    <property type="match status" value="1"/>
</dbReference>
<dbReference type="InterPro" id="IPR012162">
    <property type="entry name" value="PNPase"/>
</dbReference>
<dbReference type="GO" id="GO:0004654">
    <property type="term" value="F:polyribonucleotide nucleotidyltransferase activity"/>
    <property type="evidence" value="ECO:0007669"/>
    <property type="project" value="UniProtKB-EC"/>
</dbReference>
<dbReference type="Gene3D" id="3.30.230.70">
    <property type="entry name" value="GHMP Kinase, N-terminal domain"/>
    <property type="match status" value="1"/>
</dbReference>
<feature type="domain" description="Exoribonuclease phosphorolytic" evidence="6">
    <location>
        <begin position="148"/>
        <end position="210"/>
    </location>
</feature>
<protein>
    <recommendedName>
        <fullName evidence="1">polyribonucleotide nucleotidyltransferase</fullName>
        <ecNumber evidence="1">2.7.7.8</ecNumber>
    </recommendedName>
</protein>
<evidence type="ECO:0000259" key="5">
    <source>
        <dbReference type="Pfam" id="PF01138"/>
    </source>
</evidence>
<keyword evidence="3" id="KW-0548">Nucleotidyltransferase</keyword>
<organism evidence="7 8">
    <name type="scientific">Candidatus Curtissbacteria bacterium GW2011_GWA1_40_9</name>
    <dbReference type="NCBI Taxonomy" id="1618408"/>
    <lineage>
        <taxon>Bacteria</taxon>
        <taxon>Candidatus Curtissiibacteriota</taxon>
    </lineage>
</organism>
<dbReference type="InterPro" id="IPR001247">
    <property type="entry name" value="ExoRNase_PH_dom1"/>
</dbReference>
<dbReference type="EC" id="2.7.7.8" evidence="1"/>
<dbReference type="FunFam" id="3.30.230.70:FF:000001">
    <property type="entry name" value="Polyribonucleotide nucleotidyltransferase"/>
    <property type="match status" value="1"/>
</dbReference>
<evidence type="ECO:0000256" key="4">
    <source>
        <dbReference type="ARBA" id="ARBA00022884"/>
    </source>
</evidence>
<dbReference type="Pfam" id="PF01138">
    <property type="entry name" value="RNase_PH"/>
    <property type="match status" value="1"/>
</dbReference>
<comment type="caution">
    <text evidence="7">The sequence shown here is derived from an EMBL/GenBank/DDBJ whole genome shotgun (WGS) entry which is preliminary data.</text>
</comment>
<dbReference type="GO" id="GO:0006402">
    <property type="term" value="P:mRNA catabolic process"/>
    <property type="evidence" value="ECO:0007669"/>
    <property type="project" value="InterPro"/>
</dbReference>
<dbReference type="InterPro" id="IPR027408">
    <property type="entry name" value="PNPase/RNase_PH_dom_sf"/>
</dbReference>
<evidence type="ECO:0000259" key="6">
    <source>
        <dbReference type="Pfam" id="PF03725"/>
    </source>
</evidence>
<dbReference type="InterPro" id="IPR036345">
    <property type="entry name" value="ExoRNase_PH_dom2_sf"/>
</dbReference>
<dbReference type="PANTHER" id="PTHR11252">
    <property type="entry name" value="POLYRIBONUCLEOTIDE NUCLEOTIDYLTRANSFERASE"/>
    <property type="match status" value="1"/>
</dbReference>
<evidence type="ECO:0000256" key="3">
    <source>
        <dbReference type="ARBA" id="ARBA00022695"/>
    </source>
</evidence>
<sequence>MQKPIKKEIDLGGKKLTLETGELALQANGSVLAKYGDTVVLATAVSQSASADIGYFPLSVEYEEKLYAGGKISTSRFIKRETRPTEEAVLTGRLIDRSIRPLFPKDYQAEVQVIITVLSVDAVNDPDVVSLIAASAALSISDIPWNGPLSGLRVSKLNGQLVINATEEEKALASLNSIIATSKNGDISMIETEGKEVSENDIVEAMDIASTEGKKVIKLIEDLAEEVGVLKQEYIPQKADEKTVTKVQKFIKDILIKDLTSVQKSCPTFLKKKLQII</sequence>
<proteinExistence type="predicted"/>
<dbReference type="STRING" id="1618408.UU23_C0005G0019"/>
<evidence type="ECO:0000313" key="8">
    <source>
        <dbReference type="Proteomes" id="UP000034292"/>
    </source>
</evidence>
<gene>
    <name evidence="7" type="ORF">UU23_C0005G0019</name>
</gene>
<feature type="domain" description="Exoribonuclease phosphorolytic" evidence="5">
    <location>
        <begin position="14"/>
        <end position="144"/>
    </location>
</feature>